<dbReference type="InterPro" id="IPR017096">
    <property type="entry name" value="BTB-kelch_protein"/>
</dbReference>
<name>A0A8C9F053_PAVCR</name>
<dbReference type="Ensembl" id="ENSPSTT00000007895.1">
    <property type="protein sequence ID" value="ENSPSTP00000007528.1"/>
    <property type="gene ID" value="ENSPSTG00000005319.1"/>
</dbReference>
<dbReference type="SMART" id="SM00875">
    <property type="entry name" value="BACK"/>
    <property type="match status" value="1"/>
</dbReference>
<dbReference type="InterPro" id="IPR011333">
    <property type="entry name" value="SKP1/BTB/POZ_sf"/>
</dbReference>
<dbReference type="InterPro" id="IPR015915">
    <property type="entry name" value="Kelch-typ_b-propeller"/>
</dbReference>
<sequence>MCQQRRETVNLIFRMETMALPGQEDYVFAYCDSSHPACLLDAFRAFYLDGLFTDIALQAASGVLLHCHRAVLAACSSYFRAMFTADMKEKSKSQIRLPELSHAVLEALVNYAYTSQIQITKRNVQSLLQAADLLQFVSVKRACEQFLVRHLDADNCLGMHAFAEHHNCLELEKESRRMLLWQFEEVWKQDEFLDVSKEKLAFILSRENLNVWKEEAAVGAVVRWVAHNVEERIEDIYELLSCIKLDLDNVYLRSALSLQKKCRLNDNKIRSLVYSALNPSPKGLSKRPTAAMYVVGGYYWHPLSEVHVWDPLTNAWLPGAEMPDHTRESYGVTSLGPDIYVTGGYRTESIEALDTMWIYNSERDEWAEGCPMLDARYYHCAVSLSGCIYALGGYRKGAPVQEAEFYDPLKKKWVPIANMIKGVGNATACVLHEVIYVTGGHYGYRGSCTYDKIQRYHSGSNEWSIVTTSPHPEYGLCSITLQNKIYFVGGQTTITDCYDPEQDEWKQMAHMLERRMECGAVVMNGCIYVTGGYSYSKGTYLQSIEKYNPELNTWEQKYPVKNGFIFTSHWVEL</sequence>
<dbReference type="Pfam" id="PF24681">
    <property type="entry name" value="Kelch_KLHDC2_KLHL20_DRC7"/>
    <property type="match status" value="1"/>
</dbReference>
<dbReference type="Gene3D" id="3.30.710.10">
    <property type="entry name" value="Potassium Channel Kv1.1, Chain A"/>
    <property type="match status" value="1"/>
</dbReference>
<dbReference type="PROSITE" id="PS50097">
    <property type="entry name" value="BTB"/>
    <property type="match status" value="1"/>
</dbReference>
<dbReference type="SUPFAM" id="SSF117281">
    <property type="entry name" value="Kelch motif"/>
    <property type="match status" value="1"/>
</dbReference>
<dbReference type="PIRSF" id="PIRSF037037">
    <property type="entry name" value="Kelch-like_protein_gigaxonin"/>
    <property type="match status" value="1"/>
</dbReference>
<reference evidence="4" key="1">
    <citation type="submission" date="2025-08" db="UniProtKB">
        <authorList>
            <consortium name="Ensembl"/>
        </authorList>
    </citation>
    <scope>IDENTIFICATION</scope>
</reference>
<dbReference type="AlphaFoldDB" id="A0A8C9F053"/>
<accession>A0A8C9F053</accession>
<dbReference type="Pfam" id="PF07707">
    <property type="entry name" value="BACK"/>
    <property type="match status" value="1"/>
</dbReference>
<dbReference type="PANTHER" id="PTHR24412">
    <property type="entry name" value="KELCH PROTEIN"/>
    <property type="match status" value="1"/>
</dbReference>
<dbReference type="SMART" id="SM00225">
    <property type="entry name" value="BTB"/>
    <property type="match status" value="1"/>
</dbReference>
<dbReference type="SMART" id="SM00612">
    <property type="entry name" value="Kelch"/>
    <property type="match status" value="6"/>
</dbReference>
<dbReference type="InterPro" id="IPR000210">
    <property type="entry name" value="BTB/POZ_dom"/>
</dbReference>
<dbReference type="Proteomes" id="UP000694428">
    <property type="component" value="Unplaced"/>
</dbReference>
<keyword evidence="1" id="KW-0880">Kelch repeat</keyword>
<dbReference type="Pfam" id="PF00651">
    <property type="entry name" value="BTB"/>
    <property type="match status" value="1"/>
</dbReference>
<feature type="domain" description="BTB" evidence="3">
    <location>
        <begin position="53"/>
        <end position="121"/>
    </location>
</feature>
<keyword evidence="2" id="KW-0677">Repeat</keyword>
<evidence type="ECO:0000256" key="2">
    <source>
        <dbReference type="ARBA" id="ARBA00022737"/>
    </source>
</evidence>
<dbReference type="InterPro" id="IPR006652">
    <property type="entry name" value="Kelch_1"/>
</dbReference>
<dbReference type="SUPFAM" id="SSF54695">
    <property type="entry name" value="POZ domain"/>
    <property type="match status" value="1"/>
</dbReference>
<dbReference type="Pfam" id="PF01344">
    <property type="entry name" value="Kelch_1"/>
    <property type="match status" value="1"/>
</dbReference>
<dbReference type="InterPro" id="IPR011705">
    <property type="entry name" value="BACK"/>
</dbReference>
<dbReference type="InterPro" id="IPR047068">
    <property type="entry name" value="KLHL23_BACK"/>
</dbReference>
<evidence type="ECO:0000256" key="1">
    <source>
        <dbReference type="ARBA" id="ARBA00022441"/>
    </source>
</evidence>
<reference evidence="4" key="2">
    <citation type="submission" date="2025-09" db="UniProtKB">
        <authorList>
            <consortium name="Ensembl"/>
        </authorList>
    </citation>
    <scope>IDENTIFICATION</scope>
</reference>
<evidence type="ECO:0000259" key="3">
    <source>
        <dbReference type="PROSITE" id="PS50097"/>
    </source>
</evidence>
<dbReference type="Gene3D" id="1.25.40.420">
    <property type="match status" value="1"/>
</dbReference>
<organism evidence="4 5">
    <name type="scientific">Pavo cristatus</name>
    <name type="common">Indian peafowl</name>
    <name type="synonym">Blue peafowl</name>
    <dbReference type="NCBI Taxonomy" id="9049"/>
    <lineage>
        <taxon>Eukaryota</taxon>
        <taxon>Metazoa</taxon>
        <taxon>Chordata</taxon>
        <taxon>Craniata</taxon>
        <taxon>Vertebrata</taxon>
        <taxon>Euteleostomi</taxon>
        <taxon>Archelosauria</taxon>
        <taxon>Archosauria</taxon>
        <taxon>Dinosauria</taxon>
        <taxon>Saurischia</taxon>
        <taxon>Theropoda</taxon>
        <taxon>Coelurosauria</taxon>
        <taxon>Aves</taxon>
        <taxon>Neognathae</taxon>
        <taxon>Galloanserae</taxon>
        <taxon>Galliformes</taxon>
        <taxon>Phasianidae</taxon>
        <taxon>Phasianinae</taxon>
        <taxon>Pavo</taxon>
    </lineage>
</organism>
<keyword evidence="5" id="KW-1185">Reference proteome</keyword>
<protein>
    <submittedName>
        <fullName evidence="4">Kelch like family member 23</fullName>
    </submittedName>
</protein>
<evidence type="ECO:0000313" key="5">
    <source>
        <dbReference type="Proteomes" id="UP000694428"/>
    </source>
</evidence>
<evidence type="ECO:0000313" key="4">
    <source>
        <dbReference type="Ensembl" id="ENSPSTP00000007528.1"/>
    </source>
</evidence>
<dbReference type="PANTHER" id="PTHR24412:SF304">
    <property type="entry name" value="KELCH-LIKE PROTEIN 23"/>
    <property type="match status" value="1"/>
</dbReference>
<proteinExistence type="predicted"/>
<dbReference type="Gene3D" id="2.120.10.80">
    <property type="entry name" value="Kelch-type beta propeller"/>
    <property type="match status" value="2"/>
</dbReference>
<dbReference type="CDD" id="cd18462">
    <property type="entry name" value="BACK_KLHL23"/>
    <property type="match status" value="1"/>
</dbReference>